<feature type="compositionally biased region" description="Polar residues" evidence="1">
    <location>
        <begin position="81"/>
        <end position="91"/>
    </location>
</feature>
<evidence type="ECO:0000313" key="4">
    <source>
        <dbReference type="EMBL" id="CUV37877.1"/>
    </source>
</evidence>
<evidence type="ECO:0000313" key="3">
    <source>
        <dbReference type="EMBL" id="CUV36025.1"/>
    </source>
</evidence>
<feature type="region of interest" description="Disordered" evidence="1">
    <location>
        <begin position="72"/>
        <end position="91"/>
    </location>
</feature>
<evidence type="ECO:0000256" key="1">
    <source>
        <dbReference type="SAM" id="MobiDB-lite"/>
    </source>
</evidence>
<reference evidence="2" key="1">
    <citation type="submission" date="2015-10" db="EMBL/GenBank/DDBJ databases">
        <authorList>
            <person name="Gilbert D.G."/>
        </authorList>
    </citation>
    <scope>NUCLEOTIDE SEQUENCE</scope>
    <source>
        <strain evidence="2">Phyl III-seqv23</strain>
    </source>
</reference>
<name>A0A0S4UVZ2_RALSL</name>
<dbReference type="AlphaFoldDB" id="A0A0S4UVZ2"/>
<dbReference type="EMBL" id="LN899826">
    <property type="protein sequence ID" value="CUV37877.1"/>
    <property type="molecule type" value="Genomic_DNA"/>
</dbReference>
<protein>
    <submittedName>
        <fullName evidence="2">Uncharacterized protein</fullName>
    </submittedName>
</protein>
<proteinExistence type="predicted"/>
<organism evidence="2">
    <name type="scientific">Ralstonia solanacearum</name>
    <name type="common">Pseudomonas solanacearum</name>
    <dbReference type="NCBI Taxonomy" id="305"/>
    <lineage>
        <taxon>Bacteria</taxon>
        <taxon>Pseudomonadati</taxon>
        <taxon>Pseudomonadota</taxon>
        <taxon>Betaproteobacteria</taxon>
        <taxon>Burkholderiales</taxon>
        <taxon>Burkholderiaceae</taxon>
        <taxon>Ralstonia</taxon>
        <taxon>Ralstonia solanacearum species complex</taxon>
    </lineage>
</organism>
<gene>
    <name evidence="5" type="ORF">RD1301_v1_780003</name>
    <name evidence="2" type="ORF">RUN1744_v1_1180028</name>
    <name evidence="3" type="ORF">TD1301_v1_1810003</name>
    <name evidence="4" type="ORF">TF3108_v1_40028</name>
</gene>
<sequence length="91" mass="10167">MKSDDLHTQALLFKEKIVYFDGALNSMESPISFITRGEPEAENRRPEYIINRSPSTLFSILDTDLKKNRNATHANTLAPATKTTDSAIIGK</sequence>
<dbReference type="EMBL" id="LN899822">
    <property type="protein sequence ID" value="CUV60196.1"/>
    <property type="molecule type" value="Genomic_DNA"/>
</dbReference>
<dbReference type="EMBL" id="LN899825">
    <property type="protein sequence ID" value="CUV36025.1"/>
    <property type="molecule type" value="Genomic_DNA"/>
</dbReference>
<evidence type="ECO:0000313" key="5">
    <source>
        <dbReference type="EMBL" id="CUV60196.1"/>
    </source>
</evidence>
<dbReference type="EMBL" id="LN899823">
    <property type="protein sequence ID" value="CUV26009.1"/>
    <property type="molecule type" value="Genomic_DNA"/>
</dbReference>
<accession>A0A0S4UVZ2</accession>
<evidence type="ECO:0000313" key="2">
    <source>
        <dbReference type="EMBL" id="CUV26009.1"/>
    </source>
</evidence>